<accession>A0A090I1E6</accession>
<proteinExistence type="predicted"/>
<evidence type="ECO:0000313" key="1">
    <source>
        <dbReference type="EMBL" id="CEA12773.1"/>
    </source>
</evidence>
<protein>
    <submittedName>
        <fullName evidence="1">Uncharacterized protein</fullName>
    </submittedName>
</protein>
<gene>
    <name evidence="1" type="ORF">DSM1535_0411</name>
</gene>
<name>A0A090I1E6_METFO</name>
<dbReference type="AlphaFoldDB" id="A0A090I1E6"/>
<dbReference type="KEGG" id="mfi:DSM1535_0411"/>
<sequence length="103" mass="11691">MQEEIDEEFVETIENAKKALAKAGIKDILLVVSYEDGSDIALFAGDVKKLHQSVDFEVNFNDFVEKGYIDPDHLDWANLEKKQNYTPCPTKNRATAEVQLEQS</sequence>
<dbReference type="EMBL" id="LN515531">
    <property type="protein sequence ID" value="CEA12773.1"/>
    <property type="molecule type" value="Genomic_DNA"/>
</dbReference>
<organism evidence="1">
    <name type="scientific">Methanobacterium formicicum</name>
    <dbReference type="NCBI Taxonomy" id="2162"/>
    <lineage>
        <taxon>Archaea</taxon>
        <taxon>Methanobacteriati</taxon>
        <taxon>Methanobacteriota</taxon>
        <taxon>Methanomada group</taxon>
        <taxon>Methanobacteria</taxon>
        <taxon>Methanobacteriales</taxon>
        <taxon>Methanobacteriaceae</taxon>
        <taxon>Methanobacterium</taxon>
    </lineage>
</organism>
<dbReference type="RefSeq" id="WP_048072074.1">
    <property type="nucleotide sequence ID" value="NZ_JARVXG010000051.1"/>
</dbReference>
<reference evidence="1" key="1">
    <citation type="submission" date="2014-08" db="EMBL/GenBank/DDBJ databases">
        <authorList>
            <person name="Wibberg D."/>
        </authorList>
    </citation>
    <scope>NUCLEOTIDE SEQUENCE</scope>
</reference>
<dbReference type="PATRIC" id="fig|2162.9.peg.428"/>